<dbReference type="InterPro" id="IPR014729">
    <property type="entry name" value="Rossmann-like_a/b/a_fold"/>
</dbReference>
<dbReference type="Gene3D" id="3.40.50.620">
    <property type="entry name" value="HUPs"/>
    <property type="match status" value="1"/>
</dbReference>
<keyword evidence="5" id="KW-0067">ATP-binding</keyword>
<keyword evidence="4" id="KW-0547">Nucleotide-binding</keyword>
<dbReference type="EC" id="6.3.5.4" evidence="3"/>
<dbReference type="Pfam" id="PF00733">
    <property type="entry name" value="Asn_synthase"/>
    <property type="match status" value="1"/>
</dbReference>
<dbReference type="EMBL" id="BKCL01000001">
    <property type="protein sequence ID" value="GEQ96461.1"/>
    <property type="molecule type" value="Genomic_DNA"/>
</dbReference>
<dbReference type="Gene3D" id="3.60.20.10">
    <property type="entry name" value="Glutamine Phosphoribosylpyrophosphate, subunit 1, domain 1"/>
    <property type="match status" value="1"/>
</dbReference>
<dbReference type="PANTHER" id="PTHR43284">
    <property type="entry name" value="ASPARAGINE SYNTHETASE (GLUTAMINE-HYDROLYZING)"/>
    <property type="match status" value="1"/>
</dbReference>
<comment type="pathway">
    <text evidence="1">Amino-acid biosynthesis; L-asparagine biosynthesis; L-asparagine from L-aspartate (L-Gln route): step 1/1.</text>
</comment>
<keyword evidence="10" id="KW-0808">Transferase</keyword>
<comment type="similarity">
    <text evidence="2">Belongs to the asparagine synthetase family.</text>
</comment>
<sequence>MPGLCGWIDARAGLDGRSKLSHMANGLVLRAGERLLQWEDGWAGLAVLAREDDRLHAGDRFVVAITGMPRWADDRDEAKARALGRAKSIATCWEREGRACLEQIKGSFSLAVIDKKARSLFLAIDRVGIDPMCHGDVPDGCVFATTTDAVAAYPSLDPKVDAQGLYRYAMNYVSPAPGTVYRGINKLLSGHSLSHNIGRGSGRSGSTSIHRYWQTPYQPDGAGDMAALSADLKAHLAKSVDRAIDAGVAAQDTGAVGAFLSGGLDSSTVCGFLGASLDRPAPAYTIVFEEDRYNEGPYAQLAARHFGLAHREYCLKPQDVVDILPEIVRVFDEPFGNSSVIPATFCARMAKTDVSLLLAGDGGDELFAGNQRYADQTILSHYHKVPALLRVLGEPILDRIPEPLAIGPIGKAKRYSQRARLPMPERMHNPGIYHRSQLSRVFTEEMLAQINVEEPYDLWAQHYKESETDDMLASMLHMDMRITLADNDIRKVNGACLLADIDVAYPMLDDDLIDFAAKVPSRLLLSGTRLRHFFKESMKGFLPDAILNKKKQGFGMPFSEWTKSYPPLRDIAVDCLQSLGKRGVFRADFLEGVIAAHAREGAAITDYIVWDLIMLELWLRDRKPRMV</sequence>
<dbReference type="InterPro" id="IPR051786">
    <property type="entry name" value="ASN_synthetase/amidase"/>
</dbReference>
<evidence type="ECO:0000313" key="11">
    <source>
        <dbReference type="Proteomes" id="UP000322084"/>
    </source>
</evidence>
<dbReference type="InterPro" id="IPR006426">
    <property type="entry name" value="Asn_synth_AEB"/>
</dbReference>
<evidence type="ECO:0000256" key="7">
    <source>
        <dbReference type="PIRSR" id="PIRSR001589-3"/>
    </source>
</evidence>
<dbReference type="InterPro" id="IPR017932">
    <property type="entry name" value="GATase_2_dom"/>
</dbReference>
<dbReference type="GO" id="GO:0005829">
    <property type="term" value="C:cytosol"/>
    <property type="evidence" value="ECO:0007669"/>
    <property type="project" value="TreeGrafter"/>
</dbReference>
<feature type="domain" description="Asparagine synthetase" evidence="8">
    <location>
        <begin position="251"/>
        <end position="620"/>
    </location>
</feature>
<organism evidence="10 11">
    <name type="scientific">Iodidimonas gelatinilytica</name>
    <dbReference type="NCBI Taxonomy" id="1236966"/>
    <lineage>
        <taxon>Bacteria</taxon>
        <taxon>Pseudomonadati</taxon>
        <taxon>Pseudomonadota</taxon>
        <taxon>Alphaproteobacteria</taxon>
        <taxon>Iodidimonadales</taxon>
        <taxon>Iodidimonadaceae</taxon>
        <taxon>Iodidimonas</taxon>
    </lineage>
</organism>
<evidence type="ECO:0000256" key="6">
    <source>
        <dbReference type="ARBA" id="ARBA00048741"/>
    </source>
</evidence>
<dbReference type="GO" id="GO:0006529">
    <property type="term" value="P:asparagine biosynthetic process"/>
    <property type="evidence" value="ECO:0007669"/>
    <property type="project" value="InterPro"/>
</dbReference>
<dbReference type="Proteomes" id="UP000322084">
    <property type="component" value="Unassembled WGS sequence"/>
</dbReference>
<dbReference type="InterPro" id="IPR001962">
    <property type="entry name" value="Asn_synthase"/>
</dbReference>
<protein>
    <recommendedName>
        <fullName evidence="3">asparagine synthase (glutamine-hydrolyzing)</fullName>
        <ecNumber evidence="3">6.3.5.4</ecNumber>
    </recommendedName>
</protein>
<proteinExistence type="inferred from homology"/>
<evidence type="ECO:0000313" key="10">
    <source>
        <dbReference type="EMBL" id="GEQ96461.1"/>
    </source>
</evidence>
<dbReference type="PIRSF" id="PIRSF001589">
    <property type="entry name" value="Asn_synthetase_glu-h"/>
    <property type="match status" value="1"/>
</dbReference>
<dbReference type="GO" id="GO:0004066">
    <property type="term" value="F:asparagine synthase (glutamine-hydrolyzing) activity"/>
    <property type="evidence" value="ECO:0007669"/>
    <property type="project" value="UniProtKB-EC"/>
</dbReference>
<evidence type="ECO:0000256" key="5">
    <source>
        <dbReference type="ARBA" id="ARBA00022840"/>
    </source>
</evidence>
<evidence type="ECO:0000259" key="9">
    <source>
        <dbReference type="Pfam" id="PF13537"/>
    </source>
</evidence>
<evidence type="ECO:0000256" key="2">
    <source>
        <dbReference type="ARBA" id="ARBA00005752"/>
    </source>
</evidence>
<feature type="domain" description="Glutamine amidotransferase type-2" evidence="9">
    <location>
        <begin position="90"/>
        <end position="150"/>
    </location>
</feature>
<dbReference type="Pfam" id="PF13537">
    <property type="entry name" value="GATase_7"/>
    <property type="match status" value="1"/>
</dbReference>
<comment type="caution">
    <text evidence="10">The sequence shown here is derived from an EMBL/GenBank/DDBJ whole genome shotgun (WGS) entry which is preliminary data.</text>
</comment>
<evidence type="ECO:0000256" key="4">
    <source>
        <dbReference type="ARBA" id="ARBA00022741"/>
    </source>
</evidence>
<evidence type="ECO:0000256" key="3">
    <source>
        <dbReference type="ARBA" id="ARBA00012737"/>
    </source>
</evidence>
<feature type="site" description="Important for beta-aspartyl-AMP intermediate formation" evidence="7">
    <location>
        <position position="361"/>
    </location>
</feature>
<dbReference type="SUPFAM" id="SSF52402">
    <property type="entry name" value="Adenine nucleotide alpha hydrolases-like"/>
    <property type="match status" value="1"/>
</dbReference>
<name>A0A5A7MKD4_9PROT</name>
<dbReference type="SUPFAM" id="SSF56235">
    <property type="entry name" value="N-terminal nucleophile aminohydrolases (Ntn hydrolases)"/>
    <property type="match status" value="1"/>
</dbReference>
<dbReference type="GO" id="GO:0016740">
    <property type="term" value="F:transferase activity"/>
    <property type="evidence" value="ECO:0007669"/>
    <property type="project" value="UniProtKB-KW"/>
</dbReference>
<dbReference type="PANTHER" id="PTHR43284:SF1">
    <property type="entry name" value="ASPARAGINE SYNTHETASE"/>
    <property type="match status" value="1"/>
</dbReference>
<dbReference type="AlphaFoldDB" id="A0A5A7MKD4"/>
<reference evidence="10 11" key="1">
    <citation type="submission" date="2019-09" db="EMBL/GenBank/DDBJ databases">
        <title>NBRP : Genome information of microbial organism related human and environment.</title>
        <authorList>
            <person name="Hattori M."/>
            <person name="Oshima K."/>
            <person name="Inaba H."/>
            <person name="Suda W."/>
            <person name="Sakamoto M."/>
            <person name="Iino T."/>
            <person name="Kitahara M."/>
            <person name="Oshida Y."/>
            <person name="Iida T."/>
            <person name="Kudo T."/>
            <person name="Itoh T."/>
            <person name="Ohkuma M."/>
        </authorList>
    </citation>
    <scope>NUCLEOTIDE SEQUENCE [LARGE SCALE GENOMIC DNA]</scope>
    <source>
        <strain evidence="10 11">Hi-2</strain>
    </source>
</reference>
<gene>
    <name evidence="10" type="ORF">JCM17844_00980</name>
</gene>
<dbReference type="CDD" id="cd01991">
    <property type="entry name" value="Asn_synthase_B_C"/>
    <property type="match status" value="1"/>
</dbReference>
<dbReference type="GO" id="GO:0005524">
    <property type="term" value="F:ATP binding"/>
    <property type="evidence" value="ECO:0007669"/>
    <property type="project" value="UniProtKB-KW"/>
</dbReference>
<comment type="catalytic activity">
    <reaction evidence="6">
        <text>L-aspartate + L-glutamine + ATP + H2O = L-asparagine + L-glutamate + AMP + diphosphate + H(+)</text>
        <dbReference type="Rhea" id="RHEA:12228"/>
        <dbReference type="ChEBI" id="CHEBI:15377"/>
        <dbReference type="ChEBI" id="CHEBI:15378"/>
        <dbReference type="ChEBI" id="CHEBI:29985"/>
        <dbReference type="ChEBI" id="CHEBI:29991"/>
        <dbReference type="ChEBI" id="CHEBI:30616"/>
        <dbReference type="ChEBI" id="CHEBI:33019"/>
        <dbReference type="ChEBI" id="CHEBI:58048"/>
        <dbReference type="ChEBI" id="CHEBI:58359"/>
        <dbReference type="ChEBI" id="CHEBI:456215"/>
        <dbReference type="EC" id="6.3.5.4"/>
    </reaction>
</comment>
<evidence type="ECO:0000259" key="8">
    <source>
        <dbReference type="Pfam" id="PF00733"/>
    </source>
</evidence>
<accession>A0A5A7MKD4</accession>
<dbReference type="InterPro" id="IPR029055">
    <property type="entry name" value="Ntn_hydrolases_N"/>
</dbReference>
<evidence type="ECO:0000256" key="1">
    <source>
        <dbReference type="ARBA" id="ARBA00005187"/>
    </source>
</evidence>